<accession>A0AAD9DMP5</accession>
<dbReference type="InterPro" id="IPR000198">
    <property type="entry name" value="RhoGAP_dom"/>
</dbReference>
<reference evidence="2" key="1">
    <citation type="submission" date="2023-03" db="EMBL/GenBank/DDBJ databases">
        <title>Electrophorus voltai genome.</title>
        <authorList>
            <person name="Bian C."/>
        </authorList>
    </citation>
    <scope>NUCLEOTIDE SEQUENCE</scope>
    <source>
        <strain evidence="2">CB-2022</strain>
        <tissue evidence="2">Muscle</tissue>
    </source>
</reference>
<dbReference type="InterPro" id="IPR052227">
    <property type="entry name" value="Arf-Rho-GAP_ANK-PH_domain"/>
</dbReference>
<dbReference type="InterPro" id="IPR008936">
    <property type="entry name" value="Rho_GTPase_activation_prot"/>
</dbReference>
<dbReference type="Gene3D" id="1.10.555.10">
    <property type="entry name" value="Rho GTPase activation protein"/>
    <property type="match status" value="2"/>
</dbReference>
<dbReference type="SMART" id="SM00324">
    <property type="entry name" value="RhoGAP"/>
    <property type="match status" value="1"/>
</dbReference>
<evidence type="ECO:0000313" key="2">
    <source>
        <dbReference type="EMBL" id="KAK1787366.1"/>
    </source>
</evidence>
<comment type="caution">
    <text evidence="2">The sequence shown here is derived from an EMBL/GenBank/DDBJ whole genome shotgun (WGS) entry which is preliminary data.</text>
</comment>
<dbReference type="GO" id="GO:0005737">
    <property type="term" value="C:cytoplasm"/>
    <property type="evidence" value="ECO:0007669"/>
    <property type="project" value="TreeGrafter"/>
</dbReference>
<sequence length="450" mass="50450">MVALACVSEVVRVEQRDDWLSCLWKVLDSRQEKKCGNGFFKTAVVSTEGYLEMTSPCNKLYTVVNNHKVYLFRNREEYLQGIGITDIDMSRASVKQTSKFVKITTPYRTFSKANQFWAVDVPACERLSQNASSSERVKHITAKYQDAMYCKRHTLYGQQKELNNALCTTVQTDNLVETLSLLFSGAEIRCYTGIPEFPSPLALAKHTGQPAQVELLRHHLTTALCDSVGDMVFSWRGGSLHVIAENKPHFPGWVRSIGLCGGAGDQPLSLQQLTESGIPIAVDRCLDHITRHGLMSTGIYRKCGVHSHVSALLEEFLHDARSVCVPEDIAVDNVANTLKRFLRENFSNINHMTTRNLGLVFGPTLFQTDKADPRTFKVVEDLIGSYCAIFNISDAELQKQMDMTLLILNKLKDQASLTPVPSHTVCAIYLEKREEDAELLVQSNISESYC</sequence>
<keyword evidence="3" id="KW-1185">Reference proteome</keyword>
<dbReference type="EMBL" id="JAROKS010000023">
    <property type="protein sequence ID" value="KAK1787366.1"/>
    <property type="molecule type" value="Genomic_DNA"/>
</dbReference>
<dbReference type="GO" id="GO:0005096">
    <property type="term" value="F:GTPase activator activity"/>
    <property type="evidence" value="ECO:0007669"/>
    <property type="project" value="TreeGrafter"/>
</dbReference>
<dbReference type="GO" id="GO:0008360">
    <property type="term" value="P:regulation of cell shape"/>
    <property type="evidence" value="ECO:0007669"/>
    <property type="project" value="TreeGrafter"/>
</dbReference>
<proteinExistence type="predicted"/>
<dbReference type="PROSITE" id="PS50238">
    <property type="entry name" value="RHOGAP"/>
    <property type="match status" value="1"/>
</dbReference>
<evidence type="ECO:0000313" key="3">
    <source>
        <dbReference type="Proteomes" id="UP001239994"/>
    </source>
</evidence>
<dbReference type="GO" id="GO:0007165">
    <property type="term" value="P:signal transduction"/>
    <property type="evidence" value="ECO:0007669"/>
    <property type="project" value="InterPro"/>
</dbReference>
<dbReference type="SUPFAM" id="SSF48350">
    <property type="entry name" value="GTPase activation domain, GAP"/>
    <property type="match status" value="1"/>
</dbReference>
<feature type="domain" description="Rho-GAP" evidence="1">
    <location>
        <begin position="268"/>
        <end position="450"/>
    </location>
</feature>
<dbReference type="PANTHER" id="PTHR45899">
    <property type="entry name" value="RHO GTPASE ACTIVATING PROTEIN AT 15B, ISOFORM C"/>
    <property type="match status" value="1"/>
</dbReference>
<name>A0AAD9DMP5_9TELE</name>
<gene>
    <name evidence="2" type="ORF">P4O66_002722</name>
</gene>
<dbReference type="GO" id="GO:0005547">
    <property type="term" value="F:phosphatidylinositol-3,4,5-trisphosphate binding"/>
    <property type="evidence" value="ECO:0007669"/>
    <property type="project" value="TreeGrafter"/>
</dbReference>
<protein>
    <recommendedName>
        <fullName evidence="1">Rho-GAP domain-containing protein</fullName>
    </recommendedName>
</protein>
<dbReference type="Proteomes" id="UP001239994">
    <property type="component" value="Unassembled WGS sequence"/>
</dbReference>
<dbReference type="PANTHER" id="PTHR45899:SF3">
    <property type="entry name" value="ARF-GAP WITH RHO-GAP DOMAIN, ANK REPEAT AND PH DOMAIN-CONTAINING PROTEIN 1"/>
    <property type="match status" value="1"/>
</dbReference>
<organism evidence="2 3">
    <name type="scientific">Electrophorus voltai</name>
    <dbReference type="NCBI Taxonomy" id="2609070"/>
    <lineage>
        <taxon>Eukaryota</taxon>
        <taxon>Metazoa</taxon>
        <taxon>Chordata</taxon>
        <taxon>Craniata</taxon>
        <taxon>Vertebrata</taxon>
        <taxon>Euteleostomi</taxon>
        <taxon>Actinopterygii</taxon>
        <taxon>Neopterygii</taxon>
        <taxon>Teleostei</taxon>
        <taxon>Ostariophysi</taxon>
        <taxon>Gymnotiformes</taxon>
        <taxon>Gymnotoidei</taxon>
        <taxon>Gymnotidae</taxon>
        <taxon>Electrophorus</taxon>
    </lineage>
</organism>
<dbReference type="AlphaFoldDB" id="A0AAD9DMP5"/>
<dbReference type="Pfam" id="PF00620">
    <property type="entry name" value="RhoGAP"/>
    <property type="match status" value="1"/>
</dbReference>
<evidence type="ECO:0000259" key="1">
    <source>
        <dbReference type="PROSITE" id="PS50238"/>
    </source>
</evidence>